<reference evidence="3" key="1">
    <citation type="submission" date="2015-04" db="UniProtKB">
        <authorList>
            <consortium name="EnsemblPlants"/>
        </authorList>
    </citation>
    <scope>IDENTIFICATION</scope>
    <source>
        <strain evidence="3">SL10</strain>
    </source>
</reference>
<evidence type="ECO:0000313" key="3">
    <source>
        <dbReference type="EnsemblPlants" id="ONIVA01G43280.1"/>
    </source>
</evidence>
<keyword evidence="1" id="KW-0812">Transmembrane</keyword>
<feature type="transmembrane region" description="Helical" evidence="1">
    <location>
        <begin position="12"/>
        <end position="33"/>
    </location>
</feature>
<dbReference type="Proteomes" id="UP000006591">
    <property type="component" value="Chromosome 1"/>
</dbReference>
<proteinExistence type="predicted"/>
<dbReference type="EnsemblPlants" id="ONIVA01G43280.1">
    <property type="protein sequence ID" value="ONIVA01G43280.1"/>
    <property type="gene ID" value="ONIVA01G43280"/>
</dbReference>
<dbReference type="eggNOG" id="ENOG502RRPP">
    <property type="taxonomic scope" value="Eukaryota"/>
</dbReference>
<evidence type="ECO:0000313" key="4">
    <source>
        <dbReference type="Proteomes" id="UP000006591"/>
    </source>
</evidence>
<accession>A0A0E0FW69</accession>
<dbReference type="STRING" id="4536.A0A0E0FW69"/>
<feature type="domain" description="DUF4220" evidence="2">
    <location>
        <begin position="20"/>
        <end position="245"/>
    </location>
</feature>
<dbReference type="PANTHER" id="PTHR31325">
    <property type="entry name" value="OS01G0798800 PROTEIN-RELATED"/>
    <property type="match status" value="1"/>
</dbReference>
<dbReference type="Pfam" id="PF13968">
    <property type="entry name" value="DUF4220"/>
    <property type="match status" value="1"/>
</dbReference>
<dbReference type="HOGENOM" id="CLU_669725_0_0_1"/>
<dbReference type="AlphaFoldDB" id="A0A0E0FW69"/>
<dbReference type="Gramene" id="ONIVA01G43280.1">
    <property type="protein sequence ID" value="ONIVA01G43280.1"/>
    <property type="gene ID" value="ONIVA01G43280"/>
</dbReference>
<keyword evidence="4" id="KW-1185">Reference proteome</keyword>
<evidence type="ECO:0000259" key="2">
    <source>
        <dbReference type="Pfam" id="PF13968"/>
    </source>
</evidence>
<organism evidence="3">
    <name type="scientific">Oryza nivara</name>
    <name type="common">Indian wild rice</name>
    <name type="synonym">Oryza sativa f. spontanea</name>
    <dbReference type="NCBI Taxonomy" id="4536"/>
    <lineage>
        <taxon>Eukaryota</taxon>
        <taxon>Viridiplantae</taxon>
        <taxon>Streptophyta</taxon>
        <taxon>Embryophyta</taxon>
        <taxon>Tracheophyta</taxon>
        <taxon>Spermatophyta</taxon>
        <taxon>Magnoliopsida</taxon>
        <taxon>Liliopsida</taxon>
        <taxon>Poales</taxon>
        <taxon>Poaceae</taxon>
        <taxon>BOP clade</taxon>
        <taxon>Oryzoideae</taxon>
        <taxon>Oryzeae</taxon>
        <taxon>Oryzinae</taxon>
        <taxon>Oryza</taxon>
    </lineage>
</organism>
<evidence type="ECO:0000256" key="1">
    <source>
        <dbReference type="SAM" id="Phobius"/>
    </source>
</evidence>
<reference evidence="3" key="2">
    <citation type="submission" date="2018-04" db="EMBL/GenBank/DDBJ databases">
        <title>OnivRS2 (Oryza nivara Reference Sequence Version 2).</title>
        <authorList>
            <person name="Zhang J."/>
            <person name="Kudrna D."/>
            <person name="Lee S."/>
            <person name="Talag J."/>
            <person name="Rajasekar S."/>
            <person name="Welchert J."/>
            <person name="Hsing Y.-I."/>
            <person name="Wing R.A."/>
        </authorList>
    </citation>
    <scope>NUCLEOTIDE SEQUENCE [LARGE SCALE GENOMIC DNA]</scope>
</reference>
<dbReference type="InterPro" id="IPR025315">
    <property type="entry name" value="DUF4220"/>
</dbReference>
<keyword evidence="1" id="KW-1133">Transmembrane helix</keyword>
<keyword evidence="1" id="KW-0472">Membrane</keyword>
<protein>
    <recommendedName>
        <fullName evidence="2">DUF4220 domain-containing protein</fullName>
    </recommendedName>
</protein>
<name>A0A0E0FW69_ORYNI</name>
<dbReference type="OMA" id="MIALYLQ"/>
<sequence>MGISSALQRWEEWQLCILALSSLVVQYILLIMSPRRGDTLLLLTAVFLFIPGVLKCLEKPWALHSASINSLVNSPQNVRRTTGRNGKIDSIDDFVTMVRGYYSDVNGTPGTTVNFDPSEIFVDLSSPSFDYRLKKLKWFSALDADKTNGWLQKGLSHTFDLLYTKRKMYLPPEGRVQQMMQNVKRDWLKGLFRKSIVGSLLRMIALYLQFGAIGLFHHSHRQAYNDRDVKVTYALLCCTAALEFLGQLALDIVNTAERKSSSSIGRSKTGMDGNVSQHMDAMLYQHNLIGCFICNQRHYIRSFATDYLDQRWQMKSSSSSRCITSLVLQHGAFDESVLLWHLATDFCYYTSGSYGRERSIHHKSAVQCRELFNYMMYLLFVNPEMLMPGTRRNLFTNAYNQLKGIIKDENP</sequence>